<accession>A0A430J9N9</accession>
<dbReference type="RefSeq" id="WP_126143150.1">
    <property type="nucleotide sequence ID" value="NZ_RXHU01000065.1"/>
</dbReference>
<reference evidence="1 2" key="1">
    <citation type="submission" date="2018-12" db="EMBL/GenBank/DDBJ databases">
        <title>Bacillus ochoae sp. nov., Paenibacillus whitsoniae sp. nov., Paenibacillus spiritus sp. nov. Isolated from the Mars Exploration Rover during spacecraft assembly.</title>
        <authorList>
            <person name="Seuylemezian A."/>
            <person name="Vaishampayan P."/>
        </authorList>
    </citation>
    <scope>NUCLEOTIDE SEQUENCE [LARGE SCALE GENOMIC DNA]</scope>
    <source>
        <strain evidence="1 2">MER 54</strain>
    </source>
</reference>
<gene>
    <name evidence="1" type="ORF">EJQ19_20715</name>
</gene>
<evidence type="ECO:0000313" key="1">
    <source>
        <dbReference type="EMBL" id="RTE07706.1"/>
    </source>
</evidence>
<organism evidence="1 2">
    <name type="scientific">Paenibacillus whitsoniae</name>
    <dbReference type="NCBI Taxonomy" id="2496558"/>
    <lineage>
        <taxon>Bacteria</taxon>
        <taxon>Bacillati</taxon>
        <taxon>Bacillota</taxon>
        <taxon>Bacilli</taxon>
        <taxon>Bacillales</taxon>
        <taxon>Paenibacillaceae</taxon>
        <taxon>Paenibacillus</taxon>
    </lineage>
</organism>
<evidence type="ECO:0000313" key="2">
    <source>
        <dbReference type="Proteomes" id="UP000276128"/>
    </source>
</evidence>
<dbReference type="EMBL" id="RXHU01000065">
    <property type="protein sequence ID" value="RTE07706.1"/>
    <property type="molecule type" value="Genomic_DNA"/>
</dbReference>
<dbReference type="AlphaFoldDB" id="A0A430J9N9"/>
<sequence>MNAYWFTPITHYEPLVLGAERLRLADDDALAALRTWAGARHPRLLPMFKASLLLSDDEDFCGLDDAEFVLSAEGAIVFDGKPFHLSHCAEAFLDRLLTRPEVLELLAAANDWPKEHEELVQLWRQWVEAGFDLVLFREDGMG</sequence>
<name>A0A430J9N9_9BACL</name>
<keyword evidence="2" id="KW-1185">Reference proteome</keyword>
<protein>
    <submittedName>
        <fullName evidence="1">Uncharacterized protein</fullName>
    </submittedName>
</protein>
<dbReference type="OrthoDB" id="2680436at2"/>
<comment type="caution">
    <text evidence="1">The sequence shown here is derived from an EMBL/GenBank/DDBJ whole genome shotgun (WGS) entry which is preliminary data.</text>
</comment>
<dbReference type="Proteomes" id="UP000276128">
    <property type="component" value="Unassembled WGS sequence"/>
</dbReference>
<proteinExistence type="predicted"/>